<accession>A0A815U0R1</accession>
<dbReference type="Proteomes" id="UP000681722">
    <property type="component" value="Unassembled WGS sequence"/>
</dbReference>
<reference evidence="2" key="1">
    <citation type="submission" date="2021-02" db="EMBL/GenBank/DDBJ databases">
        <authorList>
            <person name="Nowell W R."/>
        </authorList>
    </citation>
    <scope>NUCLEOTIDE SEQUENCE</scope>
</reference>
<dbReference type="EMBL" id="CAJOBA010045811">
    <property type="protein sequence ID" value="CAF4181754.1"/>
    <property type="molecule type" value="Genomic_DNA"/>
</dbReference>
<keyword evidence="5" id="KW-1185">Reference proteome</keyword>
<dbReference type="AlphaFoldDB" id="A0A815U0R1"/>
<dbReference type="Proteomes" id="UP000663829">
    <property type="component" value="Unassembled WGS sequence"/>
</dbReference>
<dbReference type="EMBL" id="CAJNOK010024134">
    <property type="protein sequence ID" value="CAF1372739.1"/>
    <property type="molecule type" value="Genomic_DNA"/>
</dbReference>
<name>A0A815U0R1_9BILA</name>
<evidence type="ECO:0000313" key="2">
    <source>
        <dbReference type="EMBL" id="CAF1510003.1"/>
    </source>
</evidence>
<organism evidence="2 5">
    <name type="scientific">Didymodactylos carnosus</name>
    <dbReference type="NCBI Taxonomy" id="1234261"/>
    <lineage>
        <taxon>Eukaryota</taxon>
        <taxon>Metazoa</taxon>
        <taxon>Spiralia</taxon>
        <taxon>Gnathifera</taxon>
        <taxon>Rotifera</taxon>
        <taxon>Eurotatoria</taxon>
        <taxon>Bdelloidea</taxon>
        <taxon>Philodinida</taxon>
        <taxon>Philodinidae</taxon>
        <taxon>Didymodactylos</taxon>
    </lineage>
</organism>
<proteinExistence type="predicted"/>
<evidence type="ECO:0000313" key="1">
    <source>
        <dbReference type="EMBL" id="CAF1372739.1"/>
    </source>
</evidence>
<dbReference type="Proteomes" id="UP000682733">
    <property type="component" value="Unassembled WGS sequence"/>
</dbReference>
<protein>
    <submittedName>
        <fullName evidence="2">Uncharacterized protein</fullName>
    </submittedName>
</protein>
<evidence type="ECO:0000313" key="3">
    <source>
        <dbReference type="EMBL" id="CAF4181754.1"/>
    </source>
</evidence>
<evidence type="ECO:0000313" key="4">
    <source>
        <dbReference type="EMBL" id="CAF4370842.1"/>
    </source>
</evidence>
<comment type="caution">
    <text evidence="2">The sequence shown here is derived from an EMBL/GenBank/DDBJ whole genome shotgun (WGS) entry which is preliminary data.</text>
</comment>
<dbReference type="EMBL" id="CAJOBC010088613">
    <property type="protein sequence ID" value="CAF4370842.1"/>
    <property type="molecule type" value="Genomic_DNA"/>
</dbReference>
<dbReference type="EMBL" id="CAJNOQ010023076">
    <property type="protein sequence ID" value="CAF1510003.1"/>
    <property type="molecule type" value="Genomic_DNA"/>
</dbReference>
<dbReference type="Proteomes" id="UP000677228">
    <property type="component" value="Unassembled WGS sequence"/>
</dbReference>
<sequence length="150" mass="17535">MCMKGGKIFQNKIDKRPEYVCKRSFALDLFLSNSSYPSIIAEGATPLDDKLYVNVLNKSFRSNDSIWGLIFNFESIIYYPWAGDRKRLKLFDITYGYDRSLYDLTPRPWLFACIDRLTNISIEKAIQNKKEISSNVTTYWTNTQRKESSI</sequence>
<evidence type="ECO:0000313" key="5">
    <source>
        <dbReference type="Proteomes" id="UP000663829"/>
    </source>
</evidence>
<gene>
    <name evidence="2" type="ORF">GPM918_LOCUS37069</name>
    <name evidence="1" type="ORF">OVA965_LOCUS31748</name>
    <name evidence="4" type="ORF">SRO942_LOCUS37827</name>
    <name evidence="3" type="ORF">TMI583_LOCUS32587</name>
</gene>